<dbReference type="EMBL" id="CP155571">
    <property type="protein sequence ID" value="XFO72166.1"/>
    <property type="molecule type" value="Genomic_DNA"/>
</dbReference>
<keyword evidence="3" id="KW-1185">Reference proteome</keyword>
<feature type="transmembrane region" description="Helical" evidence="1">
    <location>
        <begin position="12"/>
        <end position="36"/>
    </location>
</feature>
<sequence>MNWGMEMKKKLIGAFAVMVFTVFVYFWRCFVCIANANDVFSEDYARMSQEIVEQSLQN</sequence>
<keyword evidence="1" id="KW-1133">Transmembrane helix</keyword>
<proteinExistence type="predicted"/>
<protein>
    <submittedName>
        <fullName evidence="2">Uncharacterized protein</fullName>
    </submittedName>
</protein>
<reference evidence="2" key="1">
    <citation type="submission" date="2024-05" db="EMBL/GenBank/DDBJ databases">
        <title>Isolation and characterization of Sporomusa carbonis sp. nov., a carboxydotrophic hydrogenogen in the genus of Sporomusa isolated from a charcoal burning pile.</title>
        <authorList>
            <person name="Boeer T."/>
            <person name="Rosenbaum F."/>
            <person name="Eysell L."/>
            <person name="Mueller V."/>
            <person name="Daniel R."/>
            <person name="Poehlein A."/>
        </authorList>
    </citation>
    <scope>NUCLEOTIDE SEQUENCE [LARGE SCALE GENOMIC DNA]</scope>
    <source>
        <strain evidence="2">DSM 3132</strain>
    </source>
</reference>
<keyword evidence="1" id="KW-0812">Transmembrane</keyword>
<accession>A0ABZ3J282</accession>
<evidence type="ECO:0000256" key="1">
    <source>
        <dbReference type="SAM" id="Phobius"/>
    </source>
</evidence>
<gene>
    <name evidence="2" type="ORF">SPACI_022120</name>
</gene>
<evidence type="ECO:0000313" key="2">
    <source>
        <dbReference type="EMBL" id="XFO72166.1"/>
    </source>
</evidence>
<name>A0ABZ3J282_SPOA4</name>
<dbReference type="Proteomes" id="UP000216052">
    <property type="component" value="Chromosome"/>
</dbReference>
<evidence type="ECO:0000313" key="3">
    <source>
        <dbReference type="Proteomes" id="UP000216052"/>
    </source>
</evidence>
<keyword evidence="1" id="KW-0472">Membrane</keyword>
<organism evidence="2 3">
    <name type="scientific">Sporomusa acidovorans (strain ATCC 49682 / DSM 3132 / Mol)</name>
    <dbReference type="NCBI Taxonomy" id="1123286"/>
    <lineage>
        <taxon>Bacteria</taxon>
        <taxon>Bacillati</taxon>
        <taxon>Bacillota</taxon>
        <taxon>Negativicutes</taxon>
        <taxon>Selenomonadales</taxon>
        <taxon>Sporomusaceae</taxon>
        <taxon>Sporomusa</taxon>
    </lineage>
</organism>